<feature type="transmembrane region" description="Helical" evidence="7">
    <location>
        <begin position="214"/>
        <end position="234"/>
    </location>
</feature>
<dbReference type="PANTHER" id="PTHR43549:SF2">
    <property type="entry name" value="MULTIDRUG RESISTANCE PROTEIN NORM-RELATED"/>
    <property type="match status" value="1"/>
</dbReference>
<dbReference type="EMBL" id="FOGJ01000020">
    <property type="protein sequence ID" value="SES13702.1"/>
    <property type="molecule type" value="Genomic_DNA"/>
</dbReference>
<evidence type="ECO:0000256" key="2">
    <source>
        <dbReference type="ARBA" id="ARBA00022448"/>
    </source>
</evidence>
<feature type="transmembrane region" description="Helical" evidence="7">
    <location>
        <begin position="373"/>
        <end position="393"/>
    </location>
</feature>
<feature type="transmembrane region" description="Helical" evidence="7">
    <location>
        <begin position="188"/>
        <end position="208"/>
    </location>
</feature>
<evidence type="ECO:0000313" key="8">
    <source>
        <dbReference type="EMBL" id="SES13702.1"/>
    </source>
</evidence>
<dbReference type="AlphaFoldDB" id="A0A1H9UWA9"/>
<accession>A0A1H9UWA9</accession>
<dbReference type="InterPro" id="IPR002528">
    <property type="entry name" value="MATE_fam"/>
</dbReference>
<dbReference type="InterPro" id="IPR052031">
    <property type="entry name" value="Membrane_Transporter-Flippase"/>
</dbReference>
<dbReference type="GO" id="GO:0005886">
    <property type="term" value="C:plasma membrane"/>
    <property type="evidence" value="ECO:0007669"/>
    <property type="project" value="UniProtKB-SubCell"/>
</dbReference>
<evidence type="ECO:0000256" key="4">
    <source>
        <dbReference type="ARBA" id="ARBA00022692"/>
    </source>
</evidence>
<feature type="transmembrane region" description="Helical" evidence="7">
    <location>
        <begin position="414"/>
        <end position="432"/>
    </location>
</feature>
<feature type="transmembrane region" description="Helical" evidence="7">
    <location>
        <begin position="300"/>
        <end position="325"/>
    </location>
</feature>
<name>A0A1H9UWA9_BUTFI</name>
<keyword evidence="5 7" id="KW-1133">Transmembrane helix</keyword>
<reference evidence="8 9" key="1">
    <citation type="submission" date="2016-10" db="EMBL/GenBank/DDBJ databases">
        <authorList>
            <person name="de Groot N.N."/>
        </authorList>
    </citation>
    <scope>NUCLEOTIDE SEQUENCE [LARGE SCALE GENOMIC DNA]</scope>
    <source>
        <strain evidence="8 9">AR40</strain>
    </source>
</reference>
<evidence type="ECO:0000256" key="6">
    <source>
        <dbReference type="ARBA" id="ARBA00023136"/>
    </source>
</evidence>
<dbReference type="CDD" id="cd13138">
    <property type="entry name" value="MATE_yoeA_like"/>
    <property type="match status" value="1"/>
</dbReference>
<feature type="transmembrane region" description="Helical" evidence="7">
    <location>
        <begin position="337"/>
        <end position="353"/>
    </location>
</feature>
<protein>
    <submittedName>
        <fullName evidence="8">Putative efflux protein, MATE family</fullName>
    </submittedName>
</protein>
<evidence type="ECO:0000313" key="9">
    <source>
        <dbReference type="Proteomes" id="UP000182584"/>
    </source>
</evidence>
<feature type="transmembrane region" description="Helical" evidence="7">
    <location>
        <begin position="86"/>
        <end position="104"/>
    </location>
</feature>
<organism evidence="8 9">
    <name type="scientific">Butyrivibrio fibrisolvens</name>
    <dbReference type="NCBI Taxonomy" id="831"/>
    <lineage>
        <taxon>Bacteria</taxon>
        <taxon>Bacillati</taxon>
        <taxon>Bacillota</taxon>
        <taxon>Clostridia</taxon>
        <taxon>Lachnospirales</taxon>
        <taxon>Lachnospiraceae</taxon>
        <taxon>Butyrivibrio</taxon>
    </lineage>
</organism>
<feature type="transmembrane region" description="Helical" evidence="7">
    <location>
        <begin position="116"/>
        <end position="136"/>
    </location>
</feature>
<proteinExistence type="predicted"/>
<keyword evidence="3" id="KW-1003">Cell membrane</keyword>
<feature type="transmembrane region" description="Helical" evidence="7">
    <location>
        <begin position="255"/>
        <end position="280"/>
    </location>
</feature>
<keyword evidence="6 7" id="KW-0472">Membrane</keyword>
<gene>
    <name evidence="8" type="ORF">SAMN04487884_1205</name>
</gene>
<dbReference type="NCBIfam" id="TIGR00797">
    <property type="entry name" value="matE"/>
    <property type="match status" value="1"/>
</dbReference>
<evidence type="ECO:0000256" key="3">
    <source>
        <dbReference type="ARBA" id="ARBA00022475"/>
    </source>
</evidence>
<dbReference type="GO" id="GO:0015297">
    <property type="term" value="F:antiporter activity"/>
    <property type="evidence" value="ECO:0007669"/>
    <property type="project" value="InterPro"/>
</dbReference>
<evidence type="ECO:0000256" key="1">
    <source>
        <dbReference type="ARBA" id="ARBA00004651"/>
    </source>
</evidence>
<dbReference type="PANTHER" id="PTHR43549">
    <property type="entry name" value="MULTIDRUG RESISTANCE PROTEIN YPNP-RELATED"/>
    <property type="match status" value="1"/>
</dbReference>
<dbReference type="PIRSF" id="PIRSF006603">
    <property type="entry name" value="DinF"/>
    <property type="match status" value="1"/>
</dbReference>
<feature type="transmembrane region" description="Helical" evidence="7">
    <location>
        <begin position="33"/>
        <end position="54"/>
    </location>
</feature>
<evidence type="ECO:0000256" key="7">
    <source>
        <dbReference type="SAM" id="Phobius"/>
    </source>
</evidence>
<keyword evidence="4 7" id="KW-0812">Transmembrane</keyword>
<dbReference type="Proteomes" id="UP000182584">
    <property type="component" value="Unassembled WGS sequence"/>
</dbReference>
<sequence>MYDNGKYRLRQGKIVLAKKLSEDKRNIVLNGNIYQAVLMLAVPVMINSFIQSLYNLTDTYWLGVLGTEYQSAITLVSPFQSILQNFGSGITVAGSILIAQYLGAHNDREASNMADHVCISTLIFSVICAILCFIISPPLVGWLGATGLQYDYSLIYIRIVILDMPLLYMINIYSSVHQAQGDSVRPMLLNLIGAVVNLIMDPLLMVVLHFGIAGAAFATLFAKLPGALIALYTLTREGQVITLHFKGFRFQKEKLLSIVRIGLPTAIGHSTMQFGFLLMSRSVQAYGMIATTAYGIGNKINSIITLPNNGIGSAISTIVGLNIGAGDKKRADRGFRIALKMAFVYLLIAGLILSRRPIAEFMVRTLTSDDQVVALATDFLCLMAFWCFTNAFYNVTMGLFQGSGHTLVTMIVDASRLWVFRFATLFICQHVFDMGVESVWYSVVVSNASSAVILFVLYLTGLWKKDVIKAK</sequence>
<comment type="subcellular location">
    <subcellularLocation>
        <location evidence="1">Cell membrane</location>
        <topology evidence="1">Multi-pass membrane protein</topology>
    </subcellularLocation>
</comment>
<dbReference type="GO" id="GO:0042910">
    <property type="term" value="F:xenobiotic transmembrane transporter activity"/>
    <property type="evidence" value="ECO:0007669"/>
    <property type="project" value="InterPro"/>
</dbReference>
<evidence type="ECO:0000256" key="5">
    <source>
        <dbReference type="ARBA" id="ARBA00022989"/>
    </source>
</evidence>
<keyword evidence="2" id="KW-0813">Transport</keyword>
<feature type="transmembrane region" description="Helical" evidence="7">
    <location>
        <begin position="438"/>
        <end position="463"/>
    </location>
</feature>
<dbReference type="Pfam" id="PF01554">
    <property type="entry name" value="MatE"/>
    <property type="match status" value="2"/>
</dbReference>
<dbReference type="InterPro" id="IPR048279">
    <property type="entry name" value="MdtK-like"/>
</dbReference>
<dbReference type="eggNOG" id="COG0534">
    <property type="taxonomic scope" value="Bacteria"/>
</dbReference>
<feature type="transmembrane region" description="Helical" evidence="7">
    <location>
        <begin position="156"/>
        <end position="176"/>
    </location>
</feature>